<proteinExistence type="predicted"/>
<sequence length="95" mass="10484">MDNLAQSGLIDPNLVRAARAVPHQVGLVKLSKTQLRVLQSIRCGEEVTAGDIAERCELSSAWASSLLRRLTEKGYLSRITGKQDTGGIEFQYLKR</sequence>
<dbReference type="InterPro" id="IPR000835">
    <property type="entry name" value="HTH_MarR-typ"/>
</dbReference>
<reference evidence="2 3" key="1">
    <citation type="submission" date="2018-03" db="EMBL/GenBank/DDBJ databases">
        <title>Whole genome sequencing of Histamine producing bacteria.</title>
        <authorList>
            <person name="Butler K."/>
        </authorList>
    </citation>
    <scope>NUCLEOTIDE SEQUENCE [LARGE SCALE GENOMIC DNA]</scope>
    <source>
        <strain evidence="2 3">JCM 13586</strain>
    </source>
</reference>
<gene>
    <name evidence="2" type="ORF">C9I99_05825</name>
</gene>
<dbReference type="OrthoDB" id="5827039at2"/>
<dbReference type="SUPFAM" id="SSF46785">
    <property type="entry name" value="Winged helix' DNA-binding domain"/>
    <property type="match status" value="1"/>
</dbReference>
<protein>
    <submittedName>
        <fullName evidence="2">MarR family transcriptional regulator</fullName>
    </submittedName>
</protein>
<evidence type="ECO:0000313" key="2">
    <source>
        <dbReference type="EMBL" id="PSU35193.1"/>
    </source>
</evidence>
<dbReference type="GO" id="GO:0003700">
    <property type="term" value="F:DNA-binding transcription factor activity"/>
    <property type="evidence" value="ECO:0007669"/>
    <property type="project" value="InterPro"/>
</dbReference>
<feature type="domain" description="HTH marR-type" evidence="1">
    <location>
        <begin position="30"/>
        <end position="84"/>
    </location>
</feature>
<dbReference type="Proteomes" id="UP000241222">
    <property type="component" value="Unassembled WGS sequence"/>
</dbReference>
<dbReference type="EMBL" id="PYMH01000002">
    <property type="protein sequence ID" value="PSU35193.1"/>
    <property type="molecule type" value="Genomic_DNA"/>
</dbReference>
<accession>A0A2T3J2B8</accession>
<dbReference type="InterPro" id="IPR036388">
    <property type="entry name" value="WH-like_DNA-bd_sf"/>
</dbReference>
<evidence type="ECO:0000259" key="1">
    <source>
        <dbReference type="Pfam" id="PF01047"/>
    </source>
</evidence>
<dbReference type="AlphaFoldDB" id="A0A2T3J2B8"/>
<dbReference type="Gene3D" id="1.10.10.10">
    <property type="entry name" value="Winged helix-like DNA-binding domain superfamily/Winged helix DNA-binding domain"/>
    <property type="match status" value="1"/>
</dbReference>
<organism evidence="2 3">
    <name type="scientific">Photobacterium lutimaris</name>
    <dbReference type="NCBI Taxonomy" id="388278"/>
    <lineage>
        <taxon>Bacteria</taxon>
        <taxon>Pseudomonadati</taxon>
        <taxon>Pseudomonadota</taxon>
        <taxon>Gammaproteobacteria</taxon>
        <taxon>Vibrionales</taxon>
        <taxon>Vibrionaceae</taxon>
        <taxon>Photobacterium</taxon>
    </lineage>
</organism>
<keyword evidence="3" id="KW-1185">Reference proteome</keyword>
<dbReference type="RefSeq" id="WP_107348511.1">
    <property type="nucleotide sequence ID" value="NZ_PYMH01000002.1"/>
</dbReference>
<evidence type="ECO:0000313" key="3">
    <source>
        <dbReference type="Proteomes" id="UP000241222"/>
    </source>
</evidence>
<name>A0A2T3J2B8_9GAMM</name>
<comment type="caution">
    <text evidence="2">The sequence shown here is derived from an EMBL/GenBank/DDBJ whole genome shotgun (WGS) entry which is preliminary data.</text>
</comment>
<dbReference type="InterPro" id="IPR036390">
    <property type="entry name" value="WH_DNA-bd_sf"/>
</dbReference>
<dbReference type="Pfam" id="PF01047">
    <property type="entry name" value="MarR"/>
    <property type="match status" value="1"/>
</dbReference>